<evidence type="ECO:0000256" key="6">
    <source>
        <dbReference type="RuleBase" id="RU003983"/>
    </source>
</evidence>
<evidence type="ECO:0000256" key="3">
    <source>
        <dbReference type="ARBA" id="ARBA00022801"/>
    </source>
</evidence>
<keyword evidence="3 6" id="KW-0378">Hydrolase</keyword>
<dbReference type="Proteomes" id="UP000824005">
    <property type="component" value="Unassembled WGS sequence"/>
</dbReference>
<dbReference type="CDD" id="cd07326">
    <property type="entry name" value="M56_BlaR1_MecR1_like"/>
    <property type="match status" value="1"/>
</dbReference>
<keyword evidence="4 6" id="KW-0862">Zinc</keyword>
<feature type="transmembrane region" description="Helical" evidence="8">
    <location>
        <begin position="42"/>
        <end position="62"/>
    </location>
</feature>
<evidence type="ECO:0000313" key="10">
    <source>
        <dbReference type="EMBL" id="HIY65458.1"/>
    </source>
</evidence>
<comment type="cofactor">
    <cofactor evidence="6">
        <name>Zn(2+)</name>
        <dbReference type="ChEBI" id="CHEBI:29105"/>
    </cofactor>
    <text evidence="6">Binds 1 zinc ion per subunit.</text>
</comment>
<evidence type="ECO:0000256" key="4">
    <source>
        <dbReference type="ARBA" id="ARBA00022833"/>
    </source>
</evidence>
<feature type="region of interest" description="Disordered" evidence="7">
    <location>
        <begin position="256"/>
        <end position="276"/>
    </location>
</feature>
<reference evidence="10" key="2">
    <citation type="submission" date="2021-04" db="EMBL/GenBank/DDBJ databases">
        <authorList>
            <person name="Gilroy R."/>
        </authorList>
    </citation>
    <scope>NUCLEOTIDE SEQUENCE</scope>
    <source>
        <strain evidence="10">ChiGjej1B1-98</strain>
    </source>
</reference>
<dbReference type="Pfam" id="PF01435">
    <property type="entry name" value="Peptidase_M48"/>
    <property type="match status" value="1"/>
</dbReference>
<dbReference type="GO" id="GO:0006508">
    <property type="term" value="P:proteolysis"/>
    <property type="evidence" value="ECO:0007669"/>
    <property type="project" value="UniProtKB-KW"/>
</dbReference>
<feature type="transmembrane region" description="Helical" evidence="8">
    <location>
        <begin position="91"/>
        <end position="114"/>
    </location>
</feature>
<keyword evidence="8" id="KW-0472">Membrane</keyword>
<dbReference type="InterPro" id="IPR001915">
    <property type="entry name" value="Peptidase_M48"/>
</dbReference>
<reference evidence="10" key="1">
    <citation type="journal article" date="2021" name="PeerJ">
        <title>Extensive microbial diversity within the chicken gut microbiome revealed by metagenomics and culture.</title>
        <authorList>
            <person name="Gilroy R."/>
            <person name="Ravi A."/>
            <person name="Getino M."/>
            <person name="Pursley I."/>
            <person name="Horton D.L."/>
            <person name="Alikhan N.F."/>
            <person name="Baker D."/>
            <person name="Gharbi K."/>
            <person name="Hall N."/>
            <person name="Watson M."/>
            <person name="Adriaenssens E.M."/>
            <person name="Foster-Nyarko E."/>
            <person name="Jarju S."/>
            <person name="Secka A."/>
            <person name="Antonio M."/>
            <person name="Oren A."/>
            <person name="Chaudhuri R.R."/>
            <person name="La Ragione R."/>
            <person name="Hildebrand F."/>
            <person name="Pallen M.J."/>
        </authorList>
    </citation>
    <scope>NUCLEOTIDE SEQUENCE</scope>
    <source>
        <strain evidence="10">ChiGjej1B1-98</strain>
    </source>
</reference>
<dbReference type="PANTHER" id="PTHR34978:SF3">
    <property type="entry name" value="SLR0241 PROTEIN"/>
    <property type="match status" value="1"/>
</dbReference>
<feature type="transmembrane region" description="Helical" evidence="8">
    <location>
        <begin position="195"/>
        <end position="212"/>
    </location>
</feature>
<dbReference type="EMBL" id="DXDC01000123">
    <property type="protein sequence ID" value="HIY65458.1"/>
    <property type="molecule type" value="Genomic_DNA"/>
</dbReference>
<name>A0A9D1YUA5_9MICO</name>
<accession>A0A9D1YUA5</accession>
<dbReference type="InterPro" id="IPR052173">
    <property type="entry name" value="Beta-lactam_resp_regulator"/>
</dbReference>
<evidence type="ECO:0000256" key="1">
    <source>
        <dbReference type="ARBA" id="ARBA00022670"/>
    </source>
</evidence>
<keyword evidence="8" id="KW-1133">Transmembrane helix</keyword>
<keyword evidence="5 6" id="KW-0482">Metalloprotease</keyword>
<evidence type="ECO:0000256" key="2">
    <source>
        <dbReference type="ARBA" id="ARBA00022723"/>
    </source>
</evidence>
<evidence type="ECO:0000256" key="7">
    <source>
        <dbReference type="SAM" id="MobiDB-lite"/>
    </source>
</evidence>
<evidence type="ECO:0000256" key="5">
    <source>
        <dbReference type="ARBA" id="ARBA00023049"/>
    </source>
</evidence>
<proteinExistence type="inferred from homology"/>
<comment type="similarity">
    <text evidence="6">Belongs to the peptidase M48 family.</text>
</comment>
<protein>
    <submittedName>
        <fullName evidence="10">M56 family metallopeptidase</fullName>
    </submittedName>
</protein>
<feature type="domain" description="Peptidase M48" evidence="9">
    <location>
        <begin position="140"/>
        <end position="200"/>
    </location>
</feature>
<evidence type="ECO:0000313" key="11">
    <source>
        <dbReference type="Proteomes" id="UP000824005"/>
    </source>
</evidence>
<dbReference type="AlphaFoldDB" id="A0A9D1YUA5"/>
<dbReference type="Gene3D" id="3.30.2010.10">
    <property type="entry name" value="Metalloproteases ('zincins'), catalytic domain"/>
    <property type="match status" value="1"/>
</dbReference>
<dbReference type="PANTHER" id="PTHR34978">
    <property type="entry name" value="POSSIBLE SENSOR-TRANSDUCER PROTEIN BLAR"/>
    <property type="match status" value="1"/>
</dbReference>
<dbReference type="GO" id="GO:0004222">
    <property type="term" value="F:metalloendopeptidase activity"/>
    <property type="evidence" value="ECO:0007669"/>
    <property type="project" value="InterPro"/>
</dbReference>
<keyword evidence="2" id="KW-0479">Metal-binding</keyword>
<keyword evidence="8" id="KW-0812">Transmembrane</keyword>
<sequence length="319" mass="34084">MTLTALSFALAALAVALAWPVPILLDRARWPHRAPALTLLLWQAIALAGGLSMIGSLVVFGLAPFGDSLPPAIATAVAGAFTWTWQDGFTVFHAAALVFGALLFAHLTLSLVVTTTRTVRGVRRHRELLELLSNPAPDDETTRIIDDESPFAYCLPGMTDSVTVLSEGLIRQLTPTQLRAVVEHERAHLQQRHNIVLTLFAAWAIALPWFPVATRARRSVELLIEMLADDMARRTAPARDVAEAIKHIAVGSSTGGSHAAAIGTPADEPVSRGDTGRPLPAELRIRRLLAPPAPLPLAGRVGLVTVSLLLVGVPTIAML</sequence>
<comment type="caution">
    <text evidence="10">The sequence shown here is derived from an EMBL/GenBank/DDBJ whole genome shotgun (WGS) entry which is preliminary data.</text>
</comment>
<keyword evidence="1 6" id="KW-0645">Protease</keyword>
<organism evidence="10 11">
    <name type="scientific">Candidatus Agrococcus pullicola</name>
    <dbReference type="NCBI Taxonomy" id="2838429"/>
    <lineage>
        <taxon>Bacteria</taxon>
        <taxon>Bacillati</taxon>
        <taxon>Actinomycetota</taxon>
        <taxon>Actinomycetes</taxon>
        <taxon>Micrococcales</taxon>
        <taxon>Microbacteriaceae</taxon>
        <taxon>Agrococcus</taxon>
    </lineage>
</organism>
<gene>
    <name evidence="10" type="ORF">H9830_04200</name>
</gene>
<dbReference type="GO" id="GO:0046872">
    <property type="term" value="F:metal ion binding"/>
    <property type="evidence" value="ECO:0007669"/>
    <property type="project" value="UniProtKB-KW"/>
</dbReference>
<evidence type="ECO:0000259" key="9">
    <source>
        <dbReference type="Pfam" id="PF01435"/>
    </source>
</evidence>
<evidence type="ECO:0000256" key="8">
    <source>
        <dbReference type="SAM" id="Phobius"/>
    </source>
</evidence>